<feature type="compositionally biased region" description="Basic and acidic residues" evidence="1">
    <location>
        <begin position="58"/>
        <end position="79"/>
    </location>
</feature>
<dbReference type="Proteomes" id="UP001525379">
    <property type="component" value="Unassembled WGS sequence"/>
</dbReference>
<sequence>MAKPTRRVRIPAAPGVDPHPAGGAPFVDDAELRTESPSGVSASEERGVELDDDSVEIVDDHASLDNTSRLEVDRPPHYA</sequence>
<accession>A0ABT2HX02</accession>
<gene>
    <name evidence="2" type="ORF">M3D15_04840</name>
</gene>
<organism evidence="2 3">
    <name type="scientific">Pseudoclavibacter albus</name>
    <dbReference type="NCBI Taxonomy" id="272241"/>
    <lineage>
        <taxon>Bacteria</taxon>
        <taxon>Bacillati</taxon>
        <taxon>Actinomycetota</taxon>
        <taxon>Actinomycetes</taxon>
        <taxon>Micrococcales</taxon>
        <taxon>Microbacteriaceae</taxon>
        <taxon>Pseudoclavibacter</taxon>
    </lineage>
</organism>
<keyword evidence="3" id="KW-1185">Reference proteome</keyword>
<feature type="region of interest" description="Disordered" evidence="1">
    <location>
        <begin position="1"/>
        <end position="79"/>
    </location>
</feature>
<reference evidence="2 3" key="1">
    <citation type="submission" date="2022-04" db="EMBL/GenBank/DDBJ databases">
        <title>Human microbiome associated bacterial genomes.</title>
        <authorList>
            <person name="Sandstrom S."/>
            <person name="Salamzade R."/>
            <person name="Kalan L.R."/>
        </authorList>
    </citation>
    <scope>NUCLEOTIDE SEQUENCE [LARGE SCALE GENOMIC DNA]</scope>
    <source>
        <strain evidence="3">p3-SID1799</strain>
    </source>
</reference>
<name>A0ABT2HX02_9MICO</name>
<evidence type="ECO:0000256" key="1">
    <source>
        <dbReference type="SAM" id="MobiDB-lite"/>
    </source>
</evidence>
<proteinExistence type="predicted"/>
<evidence type="ECO:0000313" key="3">
    <source>
        <dbReference type="Proteomes" id="UP001525379"/>
    </source>
</evidence>
<evidence type="ECO:0000313" key="2">
    <source>
        <dbReference type="EMBL" id="MCT2042661.1"/>
    </source>
</evidence>
<dbReference type="RefSeq" id="WP_260104118.1">
    <property type="nucleotide sequence ID" value="NZ_JALXSQ010000013.1"/>
</dbReference>
<dbReference type="EMBL" id="JALXSQ010000013">
    <property type="protein sequence ID" value="MCT2042661.1"/>
    <property type="molecule type" value="Genomic_DNA"/>
</dbReference>
<protein>
    <recommendedName>
        <fullName evidence="4">Multidrug transporter</fullName>
    </recommendedName>
</protein>
<evidence type="ECO:0008006" key="4">
    <source>
        <dbReference type="Google" id="ProtNLM"/>
    </source>
</evidence>
<comment type="caution">
    <text evidence="2">The sequence shown here is derived from an EMBL/GenBank/DDBJ whole genome shotgun (WGS) entry which is preliminary data.</text>
</comment>